<evidence type="ECO:0000256" key="11">
    <source>
        <dbReference type="ARBA" id="ARBA00022842"/>
    </source>
</evidence>
<dbReference type="GO" id="GO:0016301">
    <property type="term" value="F:kinase activity"/>
    <property type="evidence" value="ECO:0007669"/>
    <property type="project" value="UniProtKB-UniRule"/>
</dbReference>
<keyword evidence="10" id="KW-0067">ATP-binding</keyword>
<dbReference type="PIRSF" id="PIRSF000853">
    <property type="entry name" value="PPDK"/>
    <property type="match status" value="1"/>
</dbReference>
<evidence type="ECO:0000256" key="15">
    <source>
        <dbReference type="PIRSR" id="PIRSR000853-3"/>
    </source>
</evidence>
<dbReference type="PROSITE" id="PS00370">
    <property type="entry name" value="PEP_ENZYMES_PHOS_SITE"/>
    <property type="match status" value="1"/>
</dbReference>
<dbReference type="InterPro" id="IPR010121">
    <property type="entry name" value="Pyruvate_phosphate_dikinase"/>
</dbReference>
<dbReference type="GO" id="GO:0050242">
    <property type="term" value="F:pyruvate, phosphate dikinase activity"/>
    <property type="evidence" value="ECO:0007669"/>
    <property type="project" value="UniProtKB-UniRule"/>
</dbReference>
<dbReference type="InterPro" id="IPR018274">
    <property type="entry name" value="PEP_util_AS"/>
</dbReference>
<comment type="cofactor">
    <cofactor evidence="1 12 15">
        <name>Mg(2+)</name>
        <dbReference type="ChEBI" id="CHEBI:18420"/>
    </cofactor>
</comment>
<evidence type="ECO:0000256" key="13">
    <source>
        <dbReference type="PIRSR" id="PIRSR000853-1"/>
    </source>
</evidence>
<feature type="active site" description="Proton donor" evidence="13">
    <location>
        <position position="876"/>
    </location>
</feature>
<evidence type="ECO:0000313" key="19">
    <source>
        <dbReference type="EMBL" id="QHI68293.1"/>
    </source>
</evidence>
<dbReference type="InterPro" id="IPR015813">
    <property type="entry name" value="Pyrv/PenolPyrv_kinase-like_dom"/>
</dbReference>
<evidence type="ECO:0000256" key="2">
    <source>
        <dbReference type="ARBA" id="ARBA00003144"/>
    </source>
</evidence>
<evidence type="ECO:0000256" key="10">
    <source>
        <dbReference type="ARBA" id="ARBA00022840"/>
    </source>
</evidence>
<dbReference type="Gene3D" id="1.20.80.30">
    <property type="match status" value="1"/>
</dbReference>
<dbReference type="Gene3D" id="3.30.1490.20">
    <property type="entry name" value="ATP-grasp fold, A domain"/>
    <property type="match status" value="1"/>
</dbReference>
<feature type="binding site" evidence="15">
    <location>
        <position position="814"/>
    </location>
    <ligand>
        <name>Mg(2+)</name>
        <dbReference type="ChEBI" id="CHEBI:18420"/>
    </ligand>
</feature>
<dbReference type="Proteomes" id="UP000464954">
    <property type="component" value="Chromosome"/>
</dbReference>
<evidence type="ECO:0000256" key="14">
    <source>
        <dbReference type="PIRSR" id="PIRSR000853-2"/>
    </source>
</evidence>
<proteinExistence type="inferred from homology"/>
<sequence length="918" mass="100480">MANNKKYVYFYGFGKEHTEGDTSMKALLGGKGANLAEMANANIPVPPGFTVSTEACACYSKNGGRYPQGMEDQLKKTLAKLEQMMGKKLGDADDPLLVSVRSGAAISMPGMMDTVLNLGLTDKSVHGFIKQTGNERTAWDCYRRFIDMFGDVVMGPYTGLTHHDFEIELEKIKKKYKATDDTELTAEQLKELVEVYKKVYLEKVKKPFPQDPMQQLDLAIRAVFGSWNSERAEKYRQINKITGLLGTAVNVCTMVFGNMGDESGTGVAFTRDGGTGDSKPMGEYLINAQGEDVVAGIRTPKDLKDMPSENSKVWKKAHADLMKIMSRLEKHYKYPQDVEFTVQEGKLWMLQTRNAKRTGLAGVRWAVEMATGEDMYTGEKLPKILNQKEALTTLSGDDLEQLLFPVFDIAAEKKAKLITTALPAGPGAAVGQIVFEAKDAEAAVKKDPQAKVILVRQDTSPEDVGGMWAAQGVLTSTGGMTSHAAVVARGWGKCCICGAGELGIDYKKKVITVGKKTYKAGDWLSLNGSTGKVYEGQIATQVSPVVAGVVDGTAAAKKDPIYKMYDLVSKWSDNNRKINVRTNADTPKDAAAARAFGAEGIGLCRTEHMFFEGDRIWAIREFILAEDEAGRKAALAKLLKHQQKDFEGIFKAMDGLPVTVRLLDPPLHEFVPHTKKDQQEMAKRLGVSAKKVADRVKQLHEFNPMLGHRGCRLSVTFPELCVMQTTAIIAAACKVSKAKKKVKVLPEIMIPLVGTKAELDYLEKIARETAEEIIKKSGVALKYMIGTMIEIPRAALTADEIAETAEFFSFGTNDLTQMTFGYSRDDIGTFLPDYLQEKILPTDPFQHLDRNGVGQLVQMGVERGRSTRPDLKCGICGEHGGDPASVKFCCKAGLNYVSCSPFRVPIARLAAAQAAIAG</sequence>
<dbReference type="InterPro" id="IPR036637">
    <property type="entry name" value="Phosphohistidine_dom_sf"/>
</dbReference>
<dbReference type="AlphaFoldDB" id="A0A6P1M5L7"/>
<keyword evidence="6 19" id="KW-0808">Transferase</keyword>
<evidence type="ECO:0000256" key="1">
    <source>
        <dbReference type="ARBA" id="ARBA00001946"/>
    </source>
</evidence>
<evidence type="ECO:0000313" key="20">
    <source>
        <dbReference type="Proteomes" id="UP000464954"/>
    </source>
</evidence>
<evidence type="ECO:0000259" key="17">
    <source>
        <dbReference type="Pfam" id="PF01326"/>
    </source>
</evidence>
<feature type="binding site" evidence="14">
    <location>
        <position position="661"/>
    </location>
    <ligand>
        <name>substrate</name>
    </ligand>
</feature>
<keyword evidence="8" id="KW-0547">Nucleotide-binding</keyword>
<dbReference type="InterPro" id="IPR013815">
    <property type="entry name" value="ATP_grasp_subdomain_1"/>
</dbReference>
<name>A0A6P1M5L7_9BACT</name>
<dbReference type="InterPro" id="IPR000121">
    <property type="entry name" value="PEP_util_C"/>
</dbReference>
<dbReference type="InterPro" id="IPR040442">
    <property type="entry name" value="Pyrv_kinase-like_dom_sf"/>
</dbReference>
<feature type="domain" description="Pyruvate phosphate dikinase AMP/ATP-binding" evidence="17">
    <location>
        <begin position="308"/>
        <end position="359"/>
    </location>
</feature>
<dbReference type="EC" id="2.7.9.1" evidence="4 12"/>
<reference evidence="19 20" key="1">
    <citation type="submission" date="2020-01" db="EMBL/GenBank/DDBJ databases">
        <title>Ponticoccus aerotolerans gen. nov., sp. nov., an anaerobic bacterium and proposal of Ponticoccusceae fam. nov., Ponticoccusles ord. nov. and Ponticoccuse classis nov. in the phylum Kiritimatiellaeota.</title>
        <authorList>
            <person name="Zhou L.Y."/>
            <person name="Du Z.J."/>
        </authorList>
    </citation>
    <scope>NUCLEOTIDE SEQUENCE [LARGE SCALE GENOMIC DNA]</scope>
    <source>
        <strain evidence="19 20">S-5007</strain>
    </source>
</reference>
<dbReference type="GO" id="GO:0005524">
    <property type="term" value="F:ATP binding"/>
    <property type="evidence" value="ECO:0007669"/>
    <property type="project" value="UniProtKB-UniRule"/>
</dbReference>
<dbReference type="PANTHER" id="PTHR22931">
    <property type="entry name" value="PHOSPHOENOLPYRUVATE DIKINASE-RELATED"/>
    <property type="match status" value="1"/>
</dbReference>
<keyword evidence="11 15" id="KW-0460">Magnesium</keyword>
<comment type="function">
    <text evidence="2">Catalyzes the reversible phosphorylation of pyruvate and phosphate.</text>
</comment>
<dbReference type="InterPro" id="IPR002192">
    <property type="entry name" value="PPDK_AMP/ATP-bd"/>
</dbReference>
<dbReference type="PROSITE" id="PS00742">
    <property type="entry name" value="PEP_ENZYMES_2"/>
    <property type="match status" value="1"/>
</dbReference>
<dbReference type="Pfam" id="PF01326">
    <property type="entry name" value="PPDK_N"/>
    <property type="match status" value="3"/>
</dbReference>
<evidence type="ECO:0000256" key="5">
    <source>
        <dbReference type="ARBA" id="ARBA00020138"/>
    </source>
</evidence>
<comment type="similarity">
    <text evidence="3 12">Belongs to the PEP-utilizing enzyme family.</text>
</comment>
<feature type="domain" description="Pyruvate phosphate dikinase AMP/ATP-binding" evidence="17">
    <location>
        <begin position="26"/>
        <end position="62"/>
    </location>
</feature>
<dbReference type="SUPFAM" id="SSF52009">
    <property type="entry name" value="Phosphohistidine domain"/>
    <property type="match status" value="1"/>
</dbReference>
<feature type="binding site" evidence="14">
    <location>
        <position position="790"/>
    </location>
    <ligand>
        <name>substrate</name>
    </ligand>
</feature>
<dbReference type="Gene3D" id="1.10.189.10">
    <property type="entry name" value="Pyruvate Phosphate Dikinase, domain 2"/>
    <property type="match status" value="1"/>
</dbReference>
<dbReference type="Gene3D" id="3.20.20.60">
    <property type="entry name" value="Phosphoenolpyruvate-binding domains"/>
    <property type="match status" value="1"/>
</dbReference>
<dbReference type="PANTHER" id="PTHR22931:SF9">
    <property type="entry name" value="PYRUVATE, PHOSPHATE DIKINASE 1, CHLOROPLASTIC"/>
    <property type="match status" value="1"/>
</dbReference>
<dbReference type="GO" id="GO:0046872">
    <property type="term" value="F:metal ion binding"/>
    <property type="evidence" value="ECO:0007669"/>
    <property type="project" value="UniProtKB-UniRule"/>
</dbReference>
<feature type="binding site" evidence="14">
    <location>
        <position position="812"/>
    </location>
    <ligand>
        <name>substrate</name>
    </ligand>
</feature>
<keyword evidence="20" id="KW-1185">Reference proteome</keyword>
<evidence type="ECO:0000256" key="4">
    <source>
        <dbReference type="ARBA" id="ARBA00011994"/>
    </source>
</evidence>
<dbReference type="Pfam" id="PF02896">
    <property type="entry name" value="PEP-utilizers_C"/>
    <property type="match status" value="1"/>
</dbReference>
<dbReference type="Gene3D" id="3.30.470.20">
    <property type="entry name" value="ATP-grasp fold, B domain"/>
    <property type="match status" value="1"/>
</dbReference>
<evidence type="ECO:0000256" key="9">
    <source>
        <dbReference type="ARBA" id="ARBA00022777"/>
    </source>
</evidence>
<feature type="binding site" evidence="14">
    <location>
        <position position="811"/>
    </location>
    <ligand>
        <name>substrate</name>
    </ligand>
</feature>
<evidence type="ECO:0000256" key="3">
    <source>
        <dbReference type="ARBA" id="ARBA00007837"/>
    </source>
</evidence>
<feature type="domain" description="Pyruvate phosphate dikinase AMP/ATP-binding" evidence="17">
    <location>
        <begin position="70"/>
        <end position="302"/>
    </location>
</feature>
<feature type="active site" description="Tele-phosphohistidine intermediate" evidence="13">
    <location>
        <position position="483"/>
    </location>
</feature>
<dbReference type="SUPFAM" id="SSF51621">
    <property type="entry name" value="Phosphoenolpyruvate/pyruvate domain"/>
    <property type="match status" value="1"/>
</dbReference>
<evidence type="ECO:0000259" key="18">
    <source>
        <dbReference type="Pfam" id="PF02896"/>
    </source>
</evidence>
<dbReference type="RefSeq" id="WP_160626473.1">
    <property type="nucleotide sequence ID" value="NZ_CP047593.1"/>
</dbReference>
<dbReference type="InterPro" id="IPR008279">
    <property type="entry name" value="PEP-util_enz_mobile_dom"/>
</dbReference>
<feature type="binding site" evidence="15">
    <location>
        <position position="790"/>
    </location>
    <ligand>
        <name>Mg(2+)</name>
        <dbReference type="ChEBI" id="CHEBI:18420"/>
    </ligand>
</feature>
<protein>
    <recommendedName>
        <fullName evidence="5 12">Pyruvate, phosphate dikinase</fullName>
        <ecNumber evidence="4 12">2.7.9.1</ecNumber>
    </recommendedName>
</protein>
<feature type="domain" description="PEP-utilising enzyme mobile" evidence="16">
    <location>
        <begin position="450"/>
        <end position="531"/>
    </location>
</feature>
<feature type="domain" description="PEP-utilising enzyme C-terminal" evidence="18">
    <location>
        <begin position="570"/>
        <end position="914"/>
    </location>
</feature>
<dbReference type="KEGG" id="taer:GT409_02085"/>
<evidence type="ECO:0000256" key="7">
    <source>
        <dbReference type="ARBA" id="ARBA00022723"/>
    </source>
</evidence>
<keyword evidence="19" id="KW-0670">Pyruvate</keyword>
<organism evidence="19 20">
    <name type="scientific">Tichowtungia aerotolerans</name>
    <dbReference type="NCBI Taxonomy" id="2697043"/>
    <lineage>
        <taxon>Bacteria</taxon>
        <taxon>Pseudomonadati</taxon>
        <taxon>Kiritimatiellota</taxon>
        <taxon>Tichowtungiia</taxon>
        <taxon>Tichowtungiales</taxon>
        <taxon>Tichowtungiaceae</taxon>
        <taxon>Tichowtungia</taxon>
    </lineage>
</organism>
<evidence type="ECO:0000256" key="8">
    <source>
        <dbReference type="ARBA" id="ARBA00022741"/>
    </source>
</evidence>
<evidence type="ECO:0000259" key="16">
    <source>
        <dbReference type="Pfam" id="PF00391"/>
    </source>
</evidence>
<comment type="catalytic activity">
    <reaction evidence="12">
        <text>pyruvate + phosphate + ATP = phosphoenolpyruvate + AMP + diphosphate + H(+)</text>
        <dbReference type="Rhea" id="RHEA:10756"/>
        <dbReference type="ChEBI" id="CHEBI:15361"/>
        <dbReference type="ChEBI" id="CHEBI:15378"/>
        <dbReference type="ChEBI" id="CHEBI:30616"/>
        <dbReference type="ChEBI" id="CHEBI:33019"/>
        <dbReference type="ChEBI" id="CHEBI:43474"/>
        <dbReference type="ChEBI" id="CHEBI:58702"/>
        <dbReference type="ChEBI" id="CHEBI:456215"/>
        <dbReference type="EC" id="2.7.9.1"/>
    </reaction>
</comment>
<dbReference type="EMBL" id="CP047593">
    <property type="protein sequence ID" value="QHI68293.1"/>
    <property type="molecule type" value="Genomic_DNA"/>
</dbReference>
<dbReference type="SUPFAM" id="SSF56059">
    <property type="entry name" value="Glutathione synthetase ATP-binding domain-like"/>
    <property type="match status" value="1"/>
</dbReference>
<dbReference type="Pfam" id="PF00391">
    <property type="entry name" value="PEP-utilizers"/>
    <property type="match status" value="1"/>
</dbReference>
<keyword evidence="9 19" id="KW-0418">Kinase</keyword>
<evidence type="ECO:0000256" key="6">
    <source>
        <dbReference type="ARBA" id="ARBA00022679"/>
    </source>
</evidence>
<gene>
    <name evidence="19" type="ORF">GT409_02085</name>
</gene>
<feature type="binding site" evidence="14">
    <location>
        <position position="605"/>
    </location>
    <ligand>
        <name>substrate</name>
    </ligand>
</feature>
<dbReference type="InterPro" id="IPR023151">
    <property type="entry name" value="PEP_util_CS"/>
</dbReference>
<feature type="binding site" evidence="14">
    <location>
        <position position="814"/>
    </location>
    <ligand>
        <name>substrate</name>
    </ligand>
</feature>
<keyword evidence="7 15" id="KW-0479">Metal-binding</keyword>
<dbReference type="NCBIfam" id="TIGR01828">
    <property type="entry name" value="pyru_phos_dikin"/>
    <property type="match status" value="1"/>
</dbReference>
<dbReference type="Gene3D" id="3.50.30.10">
    <property type="entry name" value="Phosphohistidine domain"/>
    <property type="match status" value="1"/>
</dbReference>
<feature type="binding site" evidence="14">
    <location>
        <position position="813"/>
    </location>
    <ligand>
        <name>substrate</name>
    </ligand>
</feature>
<accession>A0A6P1M5L7</accession>
<evidence type="ECO:0000256" key="12">
    <source>
        <dbReference type="PIRNR" id="PIRNR000853"/>
    </source>
</evidence>